<protein>
    <submittedName>
        <fullName evidence="2">Uncharacterized protein</fullName>
    </submittedName>
</protein>
<dbReference type="Proteomes" id="UP000434172">
    <property type="component" value="Unassembled WGS sequence"/>
</dbReference>
<comment type="caution">
    <text evidence="2">The sequence shown here is derived from an EMBL/GenBank/DDBJ whole genome shotgun (WGS) entry which is preliminary data.</text>
</comment>
<proteinExistence type="predicted"/>
<organism evidence="2 3">
    <name type="scientific">Colletotrichum asianum</name>
    <dbReference type="NCBI Taxonomy" id="702518"/>
    <lineage>
        <taxon>Eukaryota</taxon>
        <taxon>Fungi</taxon>
        <taxon>Dikarya</taxon>
        <taxon>Ascomycota</taxon>
        <taxon>Pezizomycotina</taxon>
        <taxon>Sordariomycetes</taxon>
        <taxon>Hypocreomycetidae</taxon>
        <taxon>Glomerellales</taxon>
        <taxon>Glomerellaceae</taxon>
        <taxon>Colletotrichum</taxon>
        <taxon>Colletotrichum gloeosporioides species complex</taxon>
    </lineage>
</organism>
<accession>A0A8H3ZEG6</accession>
<feature type="region of interest" description="Disordered" evidence="1">
    <location>
        <begin position="1"/>
        <end position="20"/>
    </location>
</feature>
<sequence length="72" mass="8498">MWWFSHRPRGGGSRKRSRKERIHVFHGPRGLSNRYGTNGAFWGYRNHTRTTSQERTRPPLSSWAVQQAIPFC</sequence>
<reference evidence="2 3" key="1">
    <citation type="submission" date="2019-12" db="EMBL/GenBank/DDBJ databases">
        <title>A genome sequence resource for the geographically widespread anthracnose pathogen Colletotrichum asianum.</title>
        <authorList>
            <person name="Meng Y."/>
        </authorList>
    </citation>
    <scope>NUCLEOTIDE SEQUENCE [LARGE SCALE GENOMIC DNA]</scope>
    <source>
        <strain evidence="2 3">ICMP 18580</strain>
    </source>
</reference>
<name>A0A8H3ZEG6_9PEZI</name>
<dbReference type="EMBL" id="WOWK01000154">
    <property type="protein sequence ID" value="KAF0316599.1"/>
    <property type="molecule type" value="Genomic_DNA"/>
</dbReference>
<dbReference type="AlphaFoldDB" id="A0A8H3ZEG6"/>
<gene>
    <name evidence="2" type="ORF">GQ607_016188</name>
</gene>
<evidence type="ECO:0000313" key="2">
    <source>
        <dbReference type="EMBL" id="KAF0316599.1"/>
    </source>
</evidence>
<evidence type="ECO:0000256" key="1">
    <source>
        <dbReference type="SAM" id="MobiDB-lite"/>
    </source>
</evidence>
<keyword evidence="3" id="KW-1185">Reference proteome</keyword>
<evidence type="ECO:0000313" key="3">
    <source>
        <dbReference type="Proteomes" id="UP000434172"/>
    </source>
</evidence>